<feature type="compositionally biased region" description="Basic and acidic residues" evidence="8">
    <location>
        <begin position="127"/>
        <end position="138"/>
    </location>
</feature>
<evidence type="ECO:0000256" key="4">
    <source>
        <dbReference type="ARBA" id="ARBA00022927"/>
    </source>
</evidence>
<keyword evidence="6" id="KW-0811">Translocation</keyword>
<gene>
    <name evidence="9" type="ORF">ATL40_0669</name>
</gene>
<evidence type="ECO:0000256" key="2">
    <source>
        <dbReference type="ARBA" id="ARBA00022448"/>
    </source>
</evidence>
<keyword evidence="10" id="KW-1185">Reference proteome</keyword>
<evidence type="ECO:0000256" key="5">
    <source>
        <dbReference type="ARBA" id="ARBA00022989"/>
    </source>
</evidence>
<keyword evidence="4" id="KW-0653">Protein transport</keyword>
<dbReference type="PRINTS" id="PR01506">
    <property type="entry name" value="TATBPROTEIN"/>
</dbReference>
<keyword evidence="2" id="KW-0813">Transport</keyword>
<dbReference type="OrthoDB" id="3267321at2"/>
<feature type="region of interest" description="Disordered" evidence="8">
    <location>
        <begin position="78"/>
        <end position="155"/>
    </location>
</feature>
<keyword evidence="5" id="KW-1133">Transmembrane helix</keyword>
<accession>A0A2A9CXI3</accession>
<comment type="subcellular location">
    <subcellularLocation>
        <location evidence="1">Membrane</location>
        <topology evidence="1">Single-pass membrane protein</topology>
    </subcellularLocation>
</comment>
<evidence type="ECO:0000256" key="8">
    <source>
        <dbReference type="SAM" id="MobiDB-lite"/>
    </source>
</evidence>
<dbReference type="EMBL" id="PDJD01000001">
    <property type="protein sequence ID" value="PFG19113.1"/>
    <property type="molecule type" value="Genomic_DNA"/>
</dbReference>
<evidence type="ECO:0000313" key="9">
    <source>
        <dbReference type="EMBL" id="PFG19113.1"/>
    </source>
</evidence>
<dbReference type="GO" id="GO:0016020">
    <property type="term" value="C:membrane"/>
    <property type="evidence" value="ECO:0007669"/>
    <property type="project" value="UniProtKB-ARBA"/>
</dbReference>
<comment type="caution">
    <text evidence="9">The sequence shown here is derived from an EMBL/GenBank/DDBJ whole genome shotgun (WGS) entry which is preliminary data.</text>
</comment>
<feature type="compositionally biased region" description="Low complexity" evidence="8">
    <location>
        <begin position="83"/>
        <end position="126"/>
    </location>
</feature>
<evidence type="ECO:0000256" key="3">
    <source>
        <dbReference type="ARBA" id="ARBA00022692"/>
    </source>
</evidence>
<evidence type="ECO:0000313" key="10">
    <source>
        <dbReference type="Proteomes" id="UP000224915"/>
    </source>
</evidence>
<dbReference type="AlphaFoldDB" id="A0A2A9CXI3"/>
<organism evidence="9 10">
    <name type="scientific">Serinibacter salmoneus</name>
    <dbReference type="NCBI Taxonomy" id="556530"/>
    <lineage>
        <taxon>Bacteria</taxon>
        <taxon>Bacillati</taxon>
        <taxon>Actinomycetota</taxon>
        <taxon>Actinomycetes</taxon>
        <taxon>Micrococcales</taxon>
        <taxon>Beutenbergiaceae</taxon>
        <taxon>Serinibacter</taxon>
    </lineage>
</organism>
<dbReference type="GO" id="GO:0015031">
    <property type="term" value="P:protein transport"/>
    <property type="evidence" value="ECO:0007669"/>
    <property type="project" value="UniProtKB-KW"/>
</dbReference>
<dbReference type="InterPro" id="IPR003369">
    <property type="entry name" value="TatA/B/E"/>
</dbReference>
<dbReference type="Proteomes" id="UP000224915">
    <property type="component" value="Unassembled WGS sequence"/>
</dbReference>
<keyword evidence="3" id="KW-0812">Transmembrane</keyword>
<dbReference type="RefSeq" id="WP_143556849.1">
    <property type="nucleotide sequence ID" value="NZ_PDJD01000001.1"/>
</dbReference>
<evidence type="ECO:0000256" key="1">
    <source>
        <dbReference type="ARBA" id="ARBA00004167"/>
    </source>
</evidence>
<dbReference type="Gene3D" id="1.20.5.3310">
    <property type="match status" value="1"/>
</dbReference>
<protein>
    <submittedName>
        <fullName evidence="9">Sec-independent protein translocase protein TatB</fullName>
    </submittedName>
</protein>
<name>A0A2A9CXI3_9MICO</name>
<sequence>MGNIGGMEIGLILILVLVVIGPERLPGYAAQIGRLVRELRAMAKGATSQLKAEMGDDFEELRQFDPRQYDPRRIVREALADDPPASAARAQATSAARARAAGARTAGAGAMGAAAAAPAEPAGPAGTREDFAVRHADGIARTTGDRPVPFDDEAT</sequence>
<proteinExistence type="predicted"/>
<dbReference type="Pfam" id="PF02416">
    <property type="entry name" value="TatA_B_E"/>
    <property type="match status" value="1"/>
</dbReference>
<keyword evidence="7" id="KW-0472">Membrane</keyword>
<reference evidence="9 10" key="1">
    <citation type="submission" date="2017-10" db="EMBL/GenBank/DDBJ databases">
        <title>Sequencing the genomes of 1000 actinobacteria strains.</title>
        <authorList>
            <person name="Klenk H.-P."/>
        </authorList>
    </citation>
    <scope>NUCLEOTIDE SEQUENCE [LARGE SCALE GENOMIC DNA]</scope>
    <source>
        <strain evidence="9 10">DSM 21801</strain>
    </source>
</reference>
<evidence type="ECO:0000256" key="7">
    <source>
        <dbReference type="ARBA" id="ARBA00023136"/>
    </source>
</evidence>
<evidence type="ECO:0000256" key="6">
    <source>
        <dbReference type="ARBA" id="ARBA00023010"/>
    </source>
</evidence>